<dbReference type="CDD" id="cd01949">
    <property type="entry name" value="GGDEF"/>
    <property type="match status" value="1"/>
</dbReference>
<evidence type="ECO:0000313" key="5">
    <source>
        <dbReference type="Proteomes" id="UP000767854"/>
    </source>
</evidence>
<dbReference type="PROSITE" id="PS50293">
    <property type="entry name" value="TPR_REGION"/>
    <property type="match status" value="1"/>
</dbReference>
<gene>
    <name evidence="4" type="ORF">JOC49_000343</name>
</gene>
<dbReference type="InterPro" id="IPR029016">
    <property type="entry name" value="GAF-like_dom_sf"/>
</dbReference>
<dbReference type="InterPro" id="IPR029787">
    <property type="entry name" value="Nucleotide_cyclase"/>
</dbReference>
<dbReference type="PROSITE" id="PS50005">
    <property type="entry name" value="TPR"/>
    <property type="match status" value="2"/>
</dbReference>
<dbReference type="Pfam" id="PF13185">
    <property type="entry name" value="GAF_2"/>
    <property type="match status" value="1"/>
</dbReference>
<organism evidence="4 5">
    <name type="scientific">Fusibacter tunisiensis</name>
    <dbReference type="NCBI Taxonomy" id="1008308"/>
    <lineage>
        <taxon>Bacteria</taxon>
        <taxon>Bacillati</taxon>
        <taxon>Bacillota</taxon>
        <taxon>Clostridia</taxon>
        <taxon>Eubacteriales</taxon>
        <taxon>Eubacteriales Family XII. Incertae Sedis</taxon>
        <taxon>Fusibacter</taxon>
    </lineage>
</organism>
<accession>A0ABS2MN50</accession>
<feature type="repeat" description="TPR" evidence="1">
    <location>
        <begin position="80"/>
        <end position="113"/>
    </location>
</feature>
<dbReference type="EMBL" id="JAFBDT010000002">
    <property type="protein sequence ID" value="MBM7560829.1"/>
    <property type="molecule type" value="Genomic_DNA"/>
</dbReference>
<dbReference type="SUPFAM" id="SSF55781">
    <property type="entry name" value="GAF domain-like"/>
    <property type="match status" value="1"/>
</dbReference>
<dbReference type="InterPro" id="IPR011990">
    <property type="entry name" value="TPR-like_helical_dom_sf"/>
</dbReference>
<name>A0ABS2MN50_9FIRM</name>
<feature type="coiled-coil region" evidence="2">
    <location>
        <begin position="289"/>
        <end position="328"/>
    </location>
</feature>
<dbReference type="SUPFAM" id="SSF48452">
    <property type="entry name" value="TPR-like"/>
    <property type="match status" value="2"/>
</dbReference>
<evidence type="ECO:0000256" key="1">
    <source>
        <dbReference type="PROSITE-ProRule" id="PRU00339"/>
    </source>
</evidence>
<dbReference type="RefSeq" id="WP_204661569.1">
    <property type="nucleotide sequence ID" value="NZ_JAFBDT010000002.1"/>
</dbReference>
<feature type="domain" description="GGDEF" evidence="3">
    <location>
        <begin position="531"/>
        <end position="657"/>
    </location>
</feature>
<dbReference type="Proteomes" id="UP000767854">
    <property type="component" value="Unassembled WGS sequence"/>
</dbReference>
<dbReference type="SUPFAM" id="SSF55073">
    <property type="entry name" value="Nucleotide cyclase"/>
    <property type="match status" value="1"/>
</dbReference>
<evidence type="ECO:0000259" key="3">
    <source>
        <dbReference type="PROSITE" id="PS50887"/>
    </source>
</evidence>
<keyword evidence="1" id="KW-0802">TPR repeat</keyword>
<dbReference type="InterPro" id="IPR043128">
    <property type="entry name" value="Rev_trsase/Diguanyl_cyclase"/>
</dbReference>
<dbReference type="PANTHER" id="PTHR45138:SF24">
    <property type="entry name" value="DIGUANYLATE CYCLASE DGCC-RELATED"/>
    <property type="match status" value="1"/>
</dbReference>
<sequence>MNRLEIIEKIEKLEGNPKVVIDTLSSQLDLEGVAKAYDEAFNYYLYGRAILLAGKQEAAIRPLNLALDYFERVNSKFGRFNCYSSLGIAYREIGELHLATDSFEKAYHLSYEMEDFAYLIKALMNLGSIYANYDKINKALEMLEKALEYKAYIEGTKTLGDLYNNYAYVLLENGDLEKPLAYFYKAMAVYEAHYGNVNHINVLIVKANIGETYLLLNQLDEAENYLKRVLEEALAEDIDFIAVDCLRNLSQVYAKQGQYKLALETYQSYAETRKKVESVEISEEVDKLKERLIEETTRSEQEIDLLRNVELKNKTRELEKTLKSLSLIGEIGQKLTASMDMGEIYGILRKSIYDFMEADVFGLALYDDVNEKIIYKYFEQRGVDMPLIEVSLHDTNSLAAYAIYHGQDIYIQNFAEEYHTYIELINPIGTESSTKHANCIIYCRLISENRIIGLITLQHYEPFAYTESDFEVLKALASYLAIAISNAQKKSLISEKAKELEYLSYNDPLTGLYNRRYFNEVMSKFLDLDHMPLGLVMADMNCLKLINDTHGHLMGDQYLVEAAKILRDLADCEYVFRLGGDEFAILMPSSKPKAAQKLIEKIKEQAQTIDLVGVPLSLALGYEFLEAPDAPEARQKLFSDAENNMYLDKRQMKDDTI</sequence>
<evidence type="ECO:0000313" key="4">
    <source>
        <dbReference type="EMBL" id="MBM7560829.1"/>
    </source>
</evidence>
<dbReference type="Pfam" id="PF00990">
    <property type="entry name" value="GGDEF"/>
    <property type="match status" value="1"/>
</dbReference>
<dbReference type="PANTHER" id="PTHR45138">
    <property type="entry name" value="REGULATORY COMPONENTS OF SENSORY TRANSDUCTION SYSTEM"/>
    <property type="match status" value="1"/>
</dbReference>
<dbReference type="InterPro" id="IPR019734">
    <property type="entry name" value="TPR_rpt"/>
</dbReference>
<dbReference type="Pfam" id="PF13424">
    <property type="entry name" value="TPR_12"/>
    <property type="match status" value="1"/>
</dbReference>
<proteinExistence type="predicted"/>
<dbReference type="InterPro" id="IPR003018">
    <property type="entry name" value="GAF"/>
</dbReference>
<keyword evidence="5" id="KW-1185">Reference proteome</keyword>
<dbReference type="SMART" id="SM00267">
    <property type="entry name" value="GGDEF"/>
    <property type="match status" value="1"/>
</dbReference>
<feature type="repeat" description="TPR" evidence="1">
    <location>
        <begin position="120"/>
        <end position="153"/>
    </location>
</feature>
<dbReference type="Gene3D" id="3.30.70.270">
    <property type="match status" value="1"/>
</dbReference>
<dbReference type="NCBIfam" id="TIGR00254">
    <property type="entry name" value="GGDEF"/>
    <property type="match status" value="1"/>
</dbReference>
<dbReference type="InterPro" id="IPR050469">
    <property type="entry name" value="Diguanylate_Cyclase"/>
</dbReference>
<comment type="caution">
    <text evidence="4">The sequence shown here is derived from an EMBL/GenBank/DDBJ whole genome shotgun (WGS) entry which is preliminary data.</text>
</comment>
<dbReference type="InterPro" id="IPR000160">
    <property type="entry name" value="GGDEF_dom"/>
</dbReference>
<dbReference type="SMART" id="SM00065">
    <property type="entry name" value="GAF"/>
    <property type="match status" value="1"/>
</dbReference>
<dbReference type="Gene3D" id="1.25.40.10">
    <property type="entry name" value="Tetratricopeptide repeat domain"/>
    <property type="match status" value="1"/>
</dbReference>
<dbReference type="Pfam" id="PF13181">
    <property type="entry name" value="TPR_8"/>
    <property type="match status" value="1"/>
</dbReference>
<dbReference type="Gene3D" id="3.30.450.40">
    <property type="match status" value="1"/>
</dbReference>
<keyword evidence="2" id="KW-0175">Coiled coil</keyword>
<dbReference type="SMART" id="SM00028">
    <property type="entry name" value="TPR"/>
    <property type="match status" value="5"/>
</dbReference>
<dbReference type="PROSITE" id="PS50887">
    <property type="entry name" value="GGDEF"/>
    <property type="match status" value="1"/>
</dbReference>
<evidence type="ECO:0000256" key="2">
    <source>
        <dbReference type="SAM" id="Coils"/>
    </source>
</evidence>
<protein>
    <submittedName>
        <fullName evidence="4">Diguanylate cyclase (GGDEF)-like protein</fullName>
    </submittedName>
</protein>
<reference evidence="4 5" key="1">
    <citation type="submission" date="2021-01" db="EMBL/GenBank/DDBJ databases">
        <title>Genomic Encyclopedia of Type Strains, Phase IV (KMG-IV): sequencing the most valuable type-strain genomes for metagenomic binning, comparative biology and taxonomic classification.</title>
        <authorList>
            <person name="Goeker M."/>
        </authorList>
    </citation>
    <scope>NUCLEOTIDE SEQUENCE [LARGE SCALE GENOMIC DNA]</scope>
    <source>
        <strain evidence="4 5">DSM 24436</strain>
    </source>
</reference>